<feature type="domain" description="Organic solvent tolerance-like N-terminal" evidence="2">
    <location>
        <begin position="212"/>
        <end position="314"/>
    </location>
</feature>
<dbReference type="Pfam" id="PF03968">
    <property type="entry name" value="LptD_N"/>
    <property type="match status" value="1"/>
</dbReference>
<proteinExistence type="predicted"/>
<feature type="region of interest" description="Disordered" evidence="1">
    <location>
        <begin position="186"/>
        <end position="206"/>
    </location>
</feature>
<dbReference type="InterPro" id="IPR005653">
    <property type="entry name" value="OstA-like_N"/>
</dbReference>
<dbReference type="Gene3D" id="2.60.450.10">
    <property type="entry name" value="Lipopolysaccharide (LPS) transport protein A like domain"/>
    <property type="match status" value="2"/>
</dbReference>
<gene>
    <name evidence="3" type="ORF">METZ01_LOCUS292164</name>
</gene>
<accession>A0A382LRS9</accession>
<dbReference type="EMBL" id="UINC01088782">
    <property type="protein sequence ID" value="SVC39310.1"/>
    <property type="molecule type" value="Genomic_DNA"/>
</dbReference>
<name>A0A382LRS9_9ZZZZ</name>
<reference evidence="3" key="1">
    <citation type="submission" date="2018-05" db="EMBL/GenBank/DDBJ databases">
        <authorList>
            <person name="Lanie J.A."/>
            <person name="Ng W.-L."/>
            <person name="Kazmierczak K.M."/>
            <person name="Andrzejewski T.M."/>
            <person name="Davidsen T.M."/>
            <person name="Wayne K.J."/>
            <person name="Tettelin H."/>
            <person name="Glass J.I."/>
            <person name="Rusch D."/>
            <person name="Podicherti R."/>
            <person name="Tsui H.-C.T."/>
            <person name="Winkler M.E."/>
        </authorList>
    </citation>
    <scope>NUCLEOTIDE SEQUENCE</scope>
</reference>
<feature type="compositionally biased region" description="Polar residues" evidence="1">
    <location>
        <begin position="196"/>
        <end position="206"/>
    </location>
</feature>
<feature type="non-terminal residue" evidence="3">
    <location>
        <position position="1"/>
    </location>
</feature>
<dbReference type="AlphaFoldDB" id="A0A382LRS9"/>
<protein>
    <recommendedName>
        <fullName evidence="2">Organic solvent tolerance-like N-terminal domain-containing protein</fullName>
    </recommendedName>
</protein>
<evidence type="ECO:0000313" key="3">
    <source>
        <dbReference type="EMBL" id="SVC39310.1"/>
    </source>
</evidence>
<sequence>SMEPLLEKVFPSREAFLKVLAELEVPPRAPLETDIILRYSAMDQITIQAETFSSDQISRESIFKGNVQGKIPRENILFTTAKLRMLIGEFNSYERLIGEGGIRVEQWDREVRGDYLNYTRVFDNNSQDMQNPPPVDEILKLEGSVQISAAQGKARSSTLFLDLLNQEAVLEGKSAKGSERVRIEAYPDRLSKGAEGQTTTDPSTSPAREIVVQAARASLENKKRRIILEGAVEMQRMPEDFFLSSGILQLLYDEEQMLTEANARQSVCIEQPGRVARADLARVDELKQTIRLEGNAEVDSGQYNLQGSQINLFLDVNRGVAQGDGNAPIQMTMKMGGEFTPAFRCR</sequence>
<organism evidence="3">
    <name type="scientific">marine metagenome</name>
    <dbReference type="NCBI Taxonomy" id="408172"/>
    <lineage>
        <taxon>unclassified sequences</taxon>
        <taxon>metagenomes</taxon>
        <taxon>ecological metagenomes</taxon>
    </lineage>
</organism>
<evidence type="ECO:0000259" key="2">
    <source>
        <dbReference type="Pfam" id="PF03968"/>
    </source>
</evidence>
<evidence type="ECO:0000256" key="1">
    <source>
        <dbReference type="SAM" id="MobiDB-lite"/>
    </source>
</evidence>